<reference evidence="1" key="1">
    <citation type="submission" date="2014-09" db="EMBL/GenBank/DDBJ databases">
        <authorList>
            <person name="Magalhaes I.L.F."/>
            <person name="Oliveira U."/>
            <person name="Santos F.R."/>
            <person name="Vidigal T.H.D.A."/>
            <person name="Brescovit A.D."/>
            <person name="Santos A.J."/>
        </authorList>
    </citation>
    <scope>NUCLEOTIDE SEQUENCE</scope>
    <source>
        <tissue evidence="1">Shoot tissue taken approximately 20 cm above the soil surface</tissue>
    </source>
</reference>
<organism evidence="1">
    <name type="scientific">Arundo donax</name>
    <name type="common">Giant reed</name>
    <name type="synonym">Donax arundinaceus</name>
    <dbReference type="NCBI Taxonomy" id="35708"/>
    <lineage>
        <taxon>Eukaryota</taxon>
        <taxon>Viridiplantae</taxon>
        <taxon>Streptophyta</taxon>
        <taxon>Embryophyta</taxon>
        <taxon>Tracheophyta</taxon>
        <taxon>Spermatophyta</taxon>
        <taxon>Magnoliopsida</taxon>
        <taxon>Liliopsida</taxon>
        <taxon>Poales</taxon>
        <taxon>Poaceae</taxon>
        <taxon>PACMAD clade</taxon>
        <taxon>Arundinoideae</taxon>
        <taxon>Arundineae</taxon>
        <taxon>Arundo</taxon>
    </lineage>
</organism>
<sequence>MHDKSRYRNKAVLICIRNLRVSYLHNDKAGFAASCCPSFIHLPDDATILAWSGLSRQ</sequence>
<accession>A0A0A9FPH8</accession>
<evidence type="ECO:0000313" key="1">
    <source>
        <dbReference type="EMBL" id="JAE14730.1"/>
    </source>
</evidence>
<proteinExistence type="predicted"/>
<dbReference type="AlphaFoldDB" id="A0A0A9FPH8"/>
<protein>
    <submittedName>
        <fullName evidence="1">Uncharacterized protein</fullName>
    </submittedName>
</protein>
<dbReference type="EMBL" id="GBRH01183166">
    <property type="protein sequence ID" value="JAE14730.1"/>
    <property type="molecule type" value="Transcribed_RNA"/>
</dbReference>
<reference evidence="1" key="2">
    <citation type="journal article" date="2015" name="Data Brief">
        <title>Shoot transcriptome of the giant reed, Arundo donax.</title>
        <authorList>
            <person name="Barrero R.A."/>
            <person name="Guerrero F.D."/>
            <person name="Moolhuijzen P."/>
            <person name="Goolsby J.A."/>
            <person name="Tidwell J."/>
            <person name="Bellgard S.E."/>
            <person name="Bellgard M.I."/>
        </authorList>
    </citation>
    <scope>NUCLEOTIDE SEQUENCE</scope>
    <source>
        <tissue evidence="1">Shoot tissue taken approximately 20 cm above the soil surface</tissue>
    </source>
</reference>
<name>A0A0A9FPH8_ARUDO</name>